<dbReference type="InterPro" id="IPR027610">
    <property type="entry name" value="SpoChClust_LIC12192"/>
</dbReference>
<dbReference type="RefSeq" id="WP_135764964.1">
    <property type="nucleotide sequence ID" value="NZ_RQHV01000061.1"/>
</dbReference>
<accession>A0A4R9LK89</accession>
<dbReference type="EMBL" id="RQHV01000061">
    <property type="protein sequence ID" value="TGN07985.1"/>
    <property type="molecule type" value="Genomic_DNA"/>
</dbReference>
<sequence length="130" mass="15071">MKGVRGYVFSRSFLGERAPQHVQNIVIRDYCQKNGLHYLLSATEYAMEDCFLILKQVLDDLDNLDGIIAYSLYQLPTGESERLAIYDTILKKGKKFYFAVEGIKLEKQSDADRIENLWKIKLILPNCLNY</sequence>
<evidence type="ECO:0000313" key="1">
    <source>
        <dbReference type="EMBL" id="TGN07985.1"/>
    </source>
</evidence>
<organism evidence="1 2">
    <name type="scientific">Leptospira ilyithenensis</name>
    <dbReference type="NCBI Taxonomy" id="2484901"/>
    <lineage>
        <taxon>Bacteria</taxon>
        <taxon>Pseudomonadati</taxon>
        <taxon>Spirochaetota</taxon>
        <taxon>Spirochaetia</taxon>
        <taxon>Leptospirales</taxon>
        <taxon>Leptospiraceae</taxon>
        <taxon>Leptospira</taxon>
    </lineage>
</organism>
<dbReference type="AlphaFoldDB" id="A0A4R9LK89"/>
<reference evidence="1" key="1">
    <citation type="journal article" date="2019" name="PLoS Negl. Trop. Dis.">
        <title>Revisiting the worldwide diversity of Leptospira species in the environment.</title>
        <authorList>
            <person name="Vincent A.T."/>
            <person name="Schiettekatte O."/>
            <person name="Bourhy P."/>
            <person name="Veyrier F.J."/>
            <person name="Picardeau M."/>
        </authorList>
    </citation>
    <scope>NUCLEOTIDE SEQUENCE [LARGE SCALE GENOMIC DNA]</scope>
    <source>
        <strain evidence="1">201400974</strain>
    </source>
</reference>
<dbReference type="NCBIfam" id="TIGR04323">
    <property type="entry name" value="SpoChoClust_1"/>
    <property type="match status" value="1"/>
</dbReference>
<dbReference type="OrthoDB" id="330165at2"/>
<keyword evidence="2" id="KW-1185">Reference proteome</keyword>
<evidence type="ECO:0000313" key="2">
    <source>
        <dbReference type="Proteomes" id="UP000298264"/>
    </source>
</evidence>
<dbReference type="Proteomes" id="UP000298264">
    <property type="component" value="Unassembled WGS sequence"/>
</dbReference>
<proteinExistence type="predicted"/>
<name>A0A4R9LK89_9LEPT</name>
<gene>
    <name evidence="1" type="ORF">EHS11_13685</name>
</gene>
<protein>
    <submittedName>
        <fullName evidence="1">Sporadic carbohydrate cluster protein, LIC12192 family</fullName>
    </submittedName>
</protein>
<comment type="caution">
    <text evidence="1">The sequence shown here is derived from an EMBL/GenBank/DDBJ whole genome shotgun (WGS) entry which is preliminary data.</text>
</comment>